<dbReference type="AlphaFoldDB" id="A0A0C3D2D8"/>
<proteinExistence type="predicted"/>
<organism evidence="3 4">
    <name type="scientific">Oidiodendron maius (strain Zn)</name>
    <dbReference type="NCBI Taxonomy" id="913774"/>
    <lineage>
        <taxon>Eukaryota</taxon>
        <taxon>Fungi</taxon>
        <taxon>Dikarya</taxon>
        <taxon>Ascomycota</taxon>
        <taxon>Pezizomycotina</taxon>
        <taxon>Leotiomycetes</taxon>
        <taxon>Leotiomycetes incertae sedis</taxon>
        <taxon>Myxotrichaceae</taxon>
        <taxon>Oidiodendron</taxon>
    </lineage>
</organism>
<dbReference type="EMBL" id="KN832872">
    <property type="protein sequence ID" value="KIN05424.1"/>
    <property type="molecule type" value="Genomic_DNA"/>
</dbReference>
<reference evidence="4" key="2">
    <citation type="submission" date="2015-01" db="EMBL/GenBank/DDBJ databases">
        <title>Evolutionary Origins and Diversification of the Mycorrhizal Mutualists.</title>
        <authorList>
            <consortium name="DOE Joint Genome Institute"/>
            <consortium name="Mycorrhizal Genomics Consortium"/>
            <person name="Kohler A."/>
            <person name="Kuo A."/>
            <person name="Nagy L.G."/>
            <person name="Floudas D."/>
            <person name="Copeland A."/>
            <person name="Barry K.W."/>
            <person name="Cichocki N."/>
            <person name="Veneault-Fourrey C."/>
            <person name="LaButti K."/>
            <person name="Lindquist E.A."/>
            <person name="Lipzen A."/>
            <person name="Lundell T."/>
            <person name="Morin E."/>
            <person name="Murat C."/>
            <person name="Riley R."/>
            <person name="Ohm R."/>
            <person name="Sun H."/>
            <person name="Tunlid A."/>
            <person name="Henrissat B."/>
            <person name="Grigoriev I.V."/>
            <person name="Hibbett D.S."/>
            <person name="Martin F."/>
        </authorList>
    </citation>
    <scope>NUCLEOTIDE SEQUENCE [LARGE SCALE GENOMIC DNA]</scope>
    <source>
        <strain evidence="4">Zn</strain>
    </source>
</reference>
<dbReference type="Proteomes" id="UP000054321">
    <property type="component" value="Unassembled WGS sequence"/>
</dbReference>
<keyword evidence="4" id="KW-1185">Reference proteome</keyword>
<name>A0A0C3D2D8_OIDMZ</name>
<evidence type="ECO:0000313" key="4">
    <source>
        <dbReference type="Proteomes" id="UP000054321"/>
    </source>
</evidence>
<evidence type="ECO:0000259" key="2">
    <source>
        <dbReference type="Pfam" id="PF12680"/>
    </source>
</evidence>
<keyword evidence="1" id="KW-0732">Signal</keyword>
<dbReference type="InterPro" id="IPR032710">
    <property type="entry name" value="NTF2-like_dom_sf"/>
</dbReference>
<dbReference type="InParanoid" id="A0A0C3D2D8"/>
<evidence type="ECO:0000256" key="1">
    <source>
        <dbReference type="SAM" id="SignalP"/>
    </source>
</evidence>
<sequence>MKFTPVVPAYFAITMAINVVCARSVHECTGSTISSRSHHASIVNKYLKLWKGDLSLVDQTFDPEITFNADRFPSSSGTGSAPLTITTSEEFGAFVNASRQGFEKYGFDAFYWLGEGNRVAIRWHLDSVIGNYTRFPISLKPGDSLTYNGTDVLTLNPCTGLVNQVDSAQDLLTLFHNLGFTTIPV</sequence>
<dbReference type="SUPFAM" id="SSF54427">
    <property type="entry name" value="NTF2-like"/>
    <property type="match status" value="1"/>
</dbReference>
<feature type="signal peptide" evidence="1">
    <location>
        <begin position="1"/>
        <end position="22"/>
    </location>
</feature>
<evidence type="ECO:0000313" key="3">
    <source>
        <dbReference type="EMBL" id="KIN05424.1"/>
    </source>
</evidence>
<dbReference type="Pfam" id="PF12680">
    <property type="entry name" value="SnoaL_2"/>
    <property type="match status" value="1"/>
</dbReference>
<dbReference type="OrthoDB" id="3637354at2759"/>
<dbReference type="Gene3D" id="3.10.450.50">
    <property type="match status" value="1"/>
</dbReference>
<dbReference type="InterPro" id="IPR037401">
    <property type="entry name" value="SnoaL-like"/>
</dbReference>
<feature type="chain" id="PRO_5002162956" description="SnoaL-like domain-containing protein" evidence="1">
    <location>
        <begin position="23"/>
        <end position="185"/>
    </location>
</feature>
<accession>A0A0C3D2D8</accession>
<dbReference type="HOGENOM" id="CLU_123987_0_0_1"/>
<gene>
    <name evidence="3" type="ORF">OIDMADRAFT_25981</name>
</gene>
<reference evidence="3 4" key="1">
    <citation type="submission" date="2014-04" db="EMBL/GenBank/DDBJ databases">
        <authorList>
            <consortium name="DOE Joint Genome Institute"/>
            <person name="Kuo A."/>
            <person name="Martino E."/>
            <person name="Perotto S."/>
            <person name="Kohler A."/>
            <person name="Nagy L.G."/>
            <person name="Floudas D."/>
            <person name="Copeland A."/>
            <person name="Barry K.W."/>
            <person name="Cichocki N."/>
            <person name="Veneault-Fourrey C."/>
            <person name="LaButti K."/>
            <person name="Lindquist E.A."/>
            <person name="Lipzen A."/>
            <person name="Lundell T."/>
            <person name="Morin E."/>
            <person name="Murat C."/>
            <person name="Sun H."/>
            <person name="Tunlid A."/>
            <person name="Henrissat B."/>
            <person name="Grigoriev I.V."/>
            <person name="Hibbett D.S."/>
            <person name="Martin F."/>
            <person name="Nordberg H.P."/>
            <person name="Cantor M.N."/>
            <person name="Hua S.X."/>
        </authorList>
    </citation>
    <scope>NUCLEOTIDE SEQUENCE [LARGE SCALE GENOMIC DNA]</scope>
    <source>
        <strain evidence="3 4">Zn</strain>
    </source>
</reference>
<feature type="domain" description="SnoaL-like" evidence="2">
    <location>
        <begin position="49"/>
        <end position="155"/>
    </location>
</feature>
<protein>
    <recommendedName>
        <fullName evidence="2">SnoaL-like domain-containing protein</fullName>
    </recommendedName>
</protein>